<evidence type="ECO:0000313" key="5">
    <source>
        <dbReference type="Proteomes" id="UP001377804"/>
    </source>
</evidence>
<feature type="transmembrane region" description="Helical" evidence="2">
    <location>
        <begin position="102"/>
        <end position="119"/>
    </location>
</feature>
<dbReference type="Pfam" id="PF01381">
    <property type="entry name" value="HTH_3"/>
    <property type="match status" value="1"/>
</dbReference>
<dbReference type="RefSeq" id="WP_339969639.1">
    <property type="nucleotide sequence ID" value="NZ_JAWMWG010000001.1"/>
</dbReference>
<keyword evidence="2" id="KW-0472">Membrane</keyword>
<evidence type="ECO:0000259" key="3">
    <source>
        <dbReference type="PROSITE" id="PS50943"/>
    </source>
</evidence>
<organism evidence="4 5">
    <name type="scientific">Holzapfeliella saturejae</name>
    <dbReference type="NCBI Taxonomy" id="3082953"/>
    <lineage>
        <taxon>Bacteria</taxon>
        <taxon>Bacillati</taxon>
        <taxon>Bacillota</taxon>
        <taxon>Bacilli</taxon>
        <taxon>Lactobacillales</taxon>
        <taxon>Lactobacillaceae</taxon>
        <taxon>Holzapfeliella</taxon>
    </lineage>
</organism>
<feature type="transmembrane region" description="Helical" evidence="2">
    <location>
        <begin position="79"/>
        <end position="96"/>
    </location>
</feature>
<feature type="transmembrane region" description="Helical" evidence="2">
    <location>
        <begin position="131"/>
        <end position="149"/>
    </location>
</feature>
<evidence type="ECO:0000256" key="1">
    <source>
        <dbReference type="ARBA" id="ARBA00023125"/>
    </source>
</evidence>
<gene>
    <name evidence="4" type="ORF">R4Y45_04340</name>
</gene>
<evidence type="ECO:0000256" key="2">
    <source>
        <dbReference type="SAM" id="Phobius"/>
    </source>
</evidence>
<dbReference type="SMART" id="SM00530">
    <property type="entry name" value="HTH_XRE"/>
    <property type="match status" value="1"/>
</dbReference>
<dbReference type="SUPFAM" id="SSF47413">
    <property type="entry name" value="lambda repressor-like DNA-binding domains"/>
    <property type="match status" value="1"/>
</dbReference>
<reference evidence="4 5" key="1">
    <citation type="submission" date="2023-10" db="EMBL/GenBank/DDBJ databases">
        <title>Holzapfeliella saturejae sp. nov. isolated from Satureja montana flowers.</title>
        <authorList>
            <person name="Alcantara C."/>
            <person name="Zuniga M."/>
            <person name="Landete J.M."/>
            <person name="Monedero V."/>
        </authorList>
    </citation>
    <scope>NUCLEOTIDE SEQUENCE [LARGE SCALE GENOMIC DNA]</scope>
    <source>
        <strain evidence="4 5">He02</strain>
    </source>
</reference>
<name>A0ABU8SGE5_9LACO</name>
<keyword evidence="2" id="KW-0812">Transmembrane</keyword>
<dbReference type="Proteomes" id="UP001377804">
    <property type="component" value="Unassembled WGS sequence"/>
</dbReference>
<keyword evidence="5" id="KW-1185">Reference proteome</keyword>
<protein>
    <submittedName>
        <fullName evidence="4">Helix-turn-helix transcriptional regulator</fullName>
    </submittedName>
</protein>
<keyword evidence="2" id="KW-1133">Transmembrane helix</keyword>
<dbReference type="EMBL" id="JAWMWG010000001">
    <property type="protein sequence ID" value="MEJ6348456.1"/>
    <property type="molecule type" value="Genomic_DNA"/>
</dbReference>
<feature type="transmembrane region" description="Helical" evidence="2">
    <location>
        <begin position="161"/>
        <end position="189"/>
    </location>
</feature>
<proteinExistence type="predicted"/>
<evidence type="ECO:0000313" key="4">
    <source>
        <dbReference type="EMBL" id="MEJ6348456.1"/>
    </source>
</evidence>
<dbReference type="PANTHER" id="PTHR46558">
    <property type="entry name" value="TRACRIPTIONAL REGULATORY PROTEIN-RELATED-RELATED"/>
    <property type="match status" value="1"/>
</dbReference>
<dbReference type="Gene3D" id="1.10.260.40">
    <property type="entry name" value="lambda repressor-like DNA-binding domains"/>
    <property type="match status" value="1"/>
</dbReference>
<comment type="caution">
    <text evidence="4">The sequence shown here is derived from an EMBL/GenBank/DDBJ whole genome shotgun (WGS) entry which is preliminary data.</text>
</comment>
<feature type="domain" description="HTH cro/C1-type" evidence="3">
    <location>
        <begin position="1"/>
        <end position="55"/>
    </location>
</feature>
<dbReference type="PROSITE" id="PS50943">
    <property type="entry name" value="HTH_CROC1"/>
    <property type="match status" value="1"/>
</dbReference>
<dbReference type="PANTHER" id="PTHR46558:SF4">
    <property type="entry name" value="DNA-BIDING PHAGE PROTEIN"/>
    <property type="match status" value="1"/>
</dbReference>
<accession>A0ABU8SGE5</accession>
<dbReference type="CDD" id="cd00093">
    <property type="entry name" value="HTH_XRE"/>
    <property type="match status" value="1"/>
</dbReference>
<dbReference type="InterPro" id="IPR001387">
    <property type="entry name" value="Cro/C1-type_HTH"/>
</dbReference>
<dbReference type="InterPro" id="IPR010982">
    <property type="entry name" value="Lambda_DNA-bd_dom_sf"/>
</dbReference>
<sequence>MKYIRKYHKLTQEQLAQELNVSRKTISAWENDRGIPDYHLVKYIEGKFQISNDCLLDNNKPLFMDSRELKNEFKDKIKWVLYIEIIFIFLGYLTLFKIYNNTINTIILMILTYYLNKTVKVYYPQNNSHSITKIGIFLIHILVGIWKLAEYISKYMLDENIYYICGLGISLVIVSFTVTCALVVTLRILTILKYE</sequence>
<keyword evidence="1" id="KW-0238">DNA-binding</keyword>